<reference evidence="2 3" key="1">
    <citation type="journal article" date="2012" name="Genome Biol. Evol.">
        <title>Nucleomorph genome sequence of the cryptophyte alga Chroomonas mesostigmatica CCMP1168 reveals lineage-specific gene loss and genome complexity.</title>
        <authorList>
            <person name="Moore C.E."/>
            <person name="Curtis B."/>
            <person name="Mills T."/>
            <person name="Tanifuji G."/>
            <person name="Archibald J.M."/>
        </authorList>
    </citation>
    <scope>NUCLEOTIDE SEQUENCE [LARGE SCALE GENOMIC DNA]</scope>
    <source>
        <strain evidence="2 3">CCMP1168</strain>
    </source>
</reference>
<dbReference type="EMBL" id="CP003680">
    <property type="protein sequence ID" value="AFP65311.1"/>
    <property type="molecule type" value="Genomic_DNA"/>
</dbReference>
<sequence length="1300" mass="159309">MNMEFDKKKKNFKIIFSKFYSNKKLRKKQLNTSIFLVSKSFLKLYYLWFRFLNLYEFFFKKNFFIFFHMNFEFKKILNIGFYFQFRFRERENFELIKTLSRLNHQINLKIKFMISEKLSKMTFTLKNQNENPKKIFLKKNPRIYNYLKKNLDKQNKNSSLKFFFKKLKKENLIKHSNLKKENFSKIQNDEYTKFPLEILFKNSLSEFIQVKGTFDFKTKRIKNFSWIWNEANWISRSLKLDKSIKYLEIFYEIFLILLLLFTNSCDFCTLCFSRTKFLKNILLLGKDGGFFWKIFYLDERWRQIKREKISKKKTNEHLIYNTDHAFENNVVLEKCNSNINLLHNGINGQPLIAFFYLSLTKANIYFEDFIFSQISIFFSQTINITSKKKCPKFFENLKERISYFQNRKKKNFYRCYLWPIKFIEVSLSYFTRKFFSNYFLFEKKISSKSDLRWIFYFLFNKISQINMKRNDQFRIEKKEKKIFLSFLVWFINRNCCEQNLKKKLKIFPQFSFSFSKKKYFLEIEKIGKKLFFFFFLKKKTSISFSFYVFLSVFLVKKYQEIVSFEIRQTFYEKFTSFVMESFSFNSINPFISKEISQKKKKYFFCIIKIIYKKTQNQKLNNLIAFSIKASSTKNEEIYIEIKFKPKNFFRTILFFCAKYRINKIFFQTATSFQTGLLFVIKNHISKKNGLKCEKNLFKIQIDQNYYFLKNIQIFNFQPTSIVNKLEKMFKLKSDFPKKKKVLSKESSDLYKIRSISFFSFLFGLKVIFYPNFLPGTFFLSQKEIYESFFFFCQKKFLSEIYFQYDNKKREKKIKSILKFICGLGGRKTRILREKFPKVRLFYENIYFKKKKKEKNYLIKNNCFYKYFRKKNFFSKDHLKNDKLKPDFFFLFSIFSKHQVSVENYQYSLGEKLKEITRFINTKKENFQTKINISDLFQIKKLINFIEKKKNNLGFFENFYFFSYMNFSKITTDKSLDFSPMIVLNLLKITYCENKKNFTRSWKSIITKKYPVGNFLTIKNPKKKGKQFYLGFFKIGVRFFVEKTDLFSKQFEFENILNKTFLNLPSKIIAIYPKIWKARIKITPEKKIFFPLYKIEKKKKNGKAELKKKLIYSKFSPKVSKYKIEEKADMIRMCKWIKKKKIGEWFLWNIKKFYFLISFIVNPEKFSFFSFPIWVKIDQKTKKWIFIFRKNYIYKINDLFDNFIVPFDHFFSKAIVHENFSEKPPNELEKELFEKENLKKKYFFIFCLSEKKLGLFFLIFGFNGKYFKDHFHVDHEGFKWKKKKFSSLYSLRKYIFQNLIN</sequence>
<evidence type="ECO:0000313" key="2">
    <source>
        <dbReference type="EMBL" id="AFP65311.1"/>
    </source>
</evidence>
<name>J7G5F7_9CRYP</name>
<evidence type="ECO:0000256" key="1">
    <source>
        <dbReference type="SAM" id="Phobius"/>
    </source>
</evidence>
<feature type="transmembrane region" description="Helical" evidence="1">
    <location>
        <begin position="30"/>
        <end position="51"/>
    </location>
</feature>
<proteinExistence type="predicted"/>
<keyword evidence="1" id="KW-0812">Transmembrane</keyword>
<accession>J7G5F7</accession>
<gene>
    <name evidence="2" type="ORF">CMESO_114</name>
</gene>
<geneLocation type="nucleomorph" evidence="2"/>
<evidence type="ECO:0000313" key="3">
    <source>
        <dbReference type="Proteomes" id="UP000243348"/>
    </source>
</evidence>
<organism evidence="2 3">
    <name type="scientific">Chroomonas mesostigmatica CCMP1168</name>
    <dbReference type="NCBI Taxonomy" id="1195612"/>
    <lineage>
        <taxon>Eukaryota</taxon>
        <taxon>Cryptophyceae</taxon>
        <taxon>Pyrenomonadales</taxon>
        <taxon>Chroomonadaceae</taxon>
        <taxon>Chroomonas</taxon>
    </lineage>
</organism>
<dbReference type="Proteomes" id="UP000243348">
    <property type="component" value="Nucleomorph 1"/>
</dbReference>
<protein>
    <submittedName>
        <fullName evidence="2">Uncharacterized protein</fullName>
    </submittedName>
</protein>
<keyword evidence="1" id="KW-0472">Membrane</keyword>
<keyword evidence="2" id="KW-0542">Nucleomorph</keyword>
<keyword evidence="1" id="KW-1133">Transmembrane helix</keyword>